<feature type="transmembrane region" description="Helical" evidence="6">
    <location>
        <begin position="122"/>
        <end position="143"/>
    </location>
</feature>
<protein>
    <submittedName>
        <fullName evidence="8">T200A protein</fullName>
    </submittedName>
</protein>
<organism evidence="7 8">
    <name type="scientific">Syphacia muris</name>
    <dbReference type="NCBI Taxonomy" id="451379"/>
    <lineage>
        <taxon>Eukaryota</taxon>
        <taxon>Metazoa</taxon>
        <taxon>Ecdysozoa</taxon>
        <taxon>Nematoda</taxon>
        <taxon>Chromadorea</taxon>
        <taxon>Rhabditida</taxon>
        <taxon>Spirurina</taxon>
        <taxon>Oxyuridomorpha</taxon>
        <taxon>Oxyuroidea</taxon>
        <taxon>Oxyuridae</taxon>
        <taxon>Syphacia</taxon>
    </lineage>
</organism>
<evidence type="ECO:0000256" key="5">
    <source>
        <dbReference type="ARBA" id="ARBA00023136"/>
    </source>
</evidence>
<evidence type="ECO:0000256" key="1">
    <source>
        <dbReference type="ARBA" id="ARBA00004141"/>
    </source>
</evidence>
<dbReference type="PANTHER" id="PTHR31815">
    <property type="entry name" value="AGAP005329-PA"/>
    <property type="match status" value="1"/>
</dbReference>
<proteinExistence type="inferred from homology"/>
<evidence type="ECO:0000256" key="2">
    <source>
        <dbReference type="ARBA" id="ARBA00005308"/>
    </source>
</evidence>
<evidence type="ECO:0000313" key="8">
    <source>
        <dbReference type="WBParaSite" id="SMUV_0000746601-mRNA-1"/>
    </source>
</evidence>
<keyword evidence="5 6" id="KW-0472">Membrane</keyword>
<dbReference type="PANTHER" id="PTHR31815:SF1">
    <property type="entry name" value="TRANSMEMBRANE PROTEIN 200C"/>
    <property type="match status" value="1"/>
</dbReference>
<keyword evidence="4 6" id="KW-1133">Transmembrane helix</keyword>
<evidence type="ECO:0000256" key="6">
    <source>
        <dbReference type="SAM" id="Phobius"/>
    </source>
</evidence>
<name>A0A0N5ARS3_9BILA</name>
<dbReference type="GO" id="GO:0016020">
    <property type="term" value="C:membrane"/>
    <property type="evidence" value="ECO:0007669"/>
    <property type="project" value="UniProtKB-SubCell"/>
</dbReference>
<dbReference type="STRING" id="451379.A0A0N5ARS3"/>
<dbReference type="Proteomes" id="UP000046393">
    <property type="component" value="Unplaced"/>
</dbReference>
<dbReference type="AlphaFoldDB" id="A0A0N5ARS3"/>
<feature type="transmembrane region" description="Helical" evidence="6">
    <location>
        <begin position="63"/>
        <end position="89"/>
    </location>
</feature>
<dbReference type="Pfam" id="PF10177">
    <property type="entry name" value="DUF2371"/>
    <property type="match status" value="1"/>
</dbReference>
<keyword evidence="7" id="KW-1185">Reference proteome</keyword>
<comment type="subcellular location">
    <subcellularLocation>
        <location evidence="1">Membrane</location>
        <topology evidence="1">Multi-pass membrane protein</topology>
    </subcellularLocation>
</comment>
<reference evidence="8" key="1">
    <citation type="submission" date="2017-02" db="UniProtKB">
        <authorList>
            <consortium name="WormBaseParasite"/>
        </authorList>
    </citation>
    <scope>IDENTIFICATION</scope>
</reference>
<accession>A0A0N5ARS3</accession>
<dbReference type="WBParaSite" id="SMUV_0000746601-mRNA-1">
    <property type="protein sequence ID" value="SMUV_0000746601-mRNA-1"/>
    <property type="gene ID" value="SMUV_0000746601"/>
</dbReference>
<evidence type="ECO:0000256" key="3">
    <source>
        <dbReference type="ARBA" id="ARBA00022692"/>
    </source>
</evidence>
<evidence type="ECO:0000313" key="7">
    <source>
        <dbReference type="Proteomes" id="UP000046393"/>
    </source>
</evidence>
<comment type="similarity">
    <text evidence="2">Belongs to the TMEM200 family.</text>
</comment>
<sequence>MFSGQKWPSEGIASKIADSRQQLQLSYCKCAMVNVHIISSPSHNGRRPRYNHRSYPPILEHTLWAACRTTVLGSFVIVIGIMMTAFGYFHSELSQEERFDKTRRRKDVPIETKQFLLRSLQFFGPILMAIGAFMLIAACVITLENRDSHARIIYGDDRKRLKRKSESEVSALSPRKLTFEEIRNWKPRKCRISRLRSTEVKLLEKRRVLSVSCLPMLFQSADTKELYENLLNDFKNAYENEEIEGDKKPNSAQKSPIASVNNSLTMPNLFAKEDVVAEIHAGPLADDSDSMLSATSSVSGKVQLPSQKDLCSVMSIAEMELYDADEDSFKDEVSLVIRRDINIDDMALSPYSSFSKYDRPKSICIGNSHLTETRIDLSSQHCRYFSLPNFRNRLNAESSRSLLSSSMRVTLPSTPN</sequence>
<dbReference type="InterPro" id="IPR018787">
    <property type="entry name" value="DUF2371_TMEM200"/>
</dbReference>
<evidence type="ECO:0000256" key="4">
    <source>
        <dbReference type="ARBA" id="ARBA00022989"/>
    </source>
</evidence>
<keyword evidence="3 6" id="KW-0812">Transmembrane</keyword>